<dbReference type="OMA" id="NIAWQEE"/>
<evidence type="ECO:0000256" key="4">
    <source>
        <dbReference type="ARBA" id="ARBA00022729"/>
    </source>
</evidence>
<dbReference type="SMR" id="A0A2K2CE13"/>
<dbReference type="Proteomes" id="UP000006729">
    <property type="component" value="Chromosome 1"/>
</dbReference>
<evidence type="ECO:0000259" key="9">
    <source>
        <dbReference type="PROSITE" id="PS51387"/>
    </source>
</evidence>
<dbReference type="Gene3D" id="3.30.43.10">
    <property type="entry name" value="Uridine Diphospho-n-acetylenolpyruvylglucosamine Reductase, domain 2"/>
    <property type="match status" value="1"/>
</dbReference>
<accession>A0A2K2CE13</accession>
<dbReference type="InParanoid" id="A0A2K2CE13"/>
<dbReference type="PANTHER" id="PTHR32448">
    <property type="entry name" value="OS08G0158400 PROTEIN"/>
    <property type="match status" value="1"/>
</dbReference>
<comment type="similarity">
    <text evidence="2">Belongs to the oxygen-dependent FAD-linked oxidoreductase family.</text>
</comment>
<keyword evidence="11" id="KW-1185">Reference proteome</keyword>
<sequence length="531" mass="59672">MGSLSISKLQFLLLPFLTFLWVASADHHEDFLKCLHSQNSNSISKVIYTPINSSYSSVLQFSIRNGRFNTSATPKPLVIVTPLNVAHIQAAIACSQKHGLQIRVRSGGHDYEGLSYVSVLPFVVIDLINMRTVAVDVGNKIAWVQTGATLGEVYYRIAEKSRTLAFPAGVCPTVGSGGHISGGGHGMMMRKYGLAADHIIDVKLIDVKGRILDRASMGEDLFWAIRGGGGNTFGVVVAWKLELVTVPPTVTVFNVTRTLEQNATKLVHQWQSAIGKFDEDLFSRIFLSRANTSQEGKTTILAVYTSLFLDGVDRLLSMMQQSFPQLGLVKEDCIEMSWIESTVYFARFPRNTSLDVLLDRRPGSTRSFKGKTDYVTEPIPEIALEGIWERLNQLDAQVAQLQFTAYGGKMDEISETSIPFPHRAGNLFQIHYAVFWGDQDSERSQKYTSWIRKLYSYMTPYVTKNPRQAYINYRDLDLGMNTLGNTSYKQARIWGTKYFKNNFDRLVHVKTKVDPANFFRNEQSIPPLSSW</sequence>
<evidence type="ECO:0000256" key="6">
    <source>
        <dbReference type="ARBA" id="ARBA00023157"/>
    </source>
</evidence>
<dbReference type="Pfam" id="PF01565">
    <property type="entry name" value="FAD_binding_4"/>
    <property type="match status" value="1"/>
</dbReference>
<dbReference type="Pfam" id="PF08031">
    <property type="entry name" value="BBE"/>
    <property type="match status" value="1"/>
</dbReference>
<name>A0A2K2CE13_POPTR</name>
<organism evidence="10 11">
    <name type="scientific">Populus trichocarpa</name>
    <name type="common">Western balsam poplar</name>
    <name type="synonym">Populus balsamifera subsp. trichocarpa</name>
    <dbReference type="NCBI Taxonomy" id="3694"/>
    <lineage>
        <taxon>Eukaryota</taxon>
        <taxon>Viridiplantae</taxon>
        <taxon>Streptophyta</taxon>
        <taxon>Embryophyta</taxon>
        <taxon>Tracheophyta</taxon>
        <taxon>Spermatophyta</taxon>
        <taxon>Magnoliopsida</taxon>
        <taxon>eudicotyledons</taxon>
        <taxon>Gunneridae</taxon>
        <taxon>Pentapetalae</taxon>
        <taxon>rosids</taxon>
        <taxon>fabids</taxon>
        <taxon>Malpighiales</taxon>
        <taxon>Salicaceae</taxon>
        <taxon>Saliceae</taxon>
        <taxon>Populus</taxon>
    </lineage>
</organism>
<reference evidence="10 11" key="1">
    <citation type="journal article" date="2006" name="Science">
        <title>The genome of black cottonwood, Populus trichocarpa (Torr. &amp; Gray).</title>
        <authorList>
            <person name="Tuskan G.A."/>
            <person name="Difazio S."/>
            <person name="Jansson S."/>
            <person name="Bohlmann J."/>
            <person name="Grigoriev I."/>
            <person name="Hellsten U."/>
            <person name="Putnam N."/>
            <person name="Ralph S."/>
            <person name="Rombauts S."/>
            <person name="Salamov A."/>
            <person name="Schein J."/>
            <person name="Sterck L."/>
            <person name="Aerts A."/>
            <person name="Bhalerao R.R."/>
            <person name="Bhalerao R.P."/>
            <person name="Blaudez D."/>
            <person name="Boerjan W."/>
            <person name="Brun A."/>
            <person name="Brunner A."/>
            <person name="Busov V."/>
            <person name="Campbell M."/>
            <person name="Carlson J."/>
            <person name="Chalot M."/>
            <person name="Chapman J."/>
            <person name="Chen G.L."/>
            <person name="Cooper D."/>
            <person name="Coutinho P.M."/>
            <person name="Couturier J."/>
            <person name="Covert S."/>
            <person name="Cronk Q."/>
            <person name="Cunningham R."/>
            <person name="Davis J."/>
            <person name="Degroeve S."/>
            <person name="Dejardin A."/>
            <person name="Depamphilis C."/>
            <person name="Detter J."/>
            <person name="Dirks B."/>
            <person name="Dubchak I."/>
            <person name="Duplessis S."/>
            <person name="Ehlting J."/>
            <person name="Ellis B."/>
            <person name="Gendler K."/>
            <person name="Goodstein D."/>
            <person name="Gribskov M."/>
            <person name="Grimwood J."/>
            <person name="Groover A."/>
            <person name="Gunter L."/>
            <person name="Hamberger B."/>
            <person name="Heinze B."/>
            <person name="Helariutta Y."/>
            <person name="Henrissat B."/>
            <person name="Holligan D."/>
            <person name="Holt R."/>
            <person name="Huang W."/>
            <person name="Islam-Faridi N."/>
            <person name="Jones S."/>
            <person name="Jones-Rhoades M."/>
            <person name="Jorgensen R."/>
            <person name="Joshi C."/>
            <person name="Kangasjarvi J."/>
            <person name="Karlsson J."/>
            <person name="Kelleher C."/>
            <person name="Kirkpatrick R."/>
            <person name="Kirst M."/>
            <person name="Kohler A."/>
            <person name="Kalluri U."/>
            <person name="Larimer F."/>
            <person name="Leebens-Mack J."/>
            <person name="Leple J.C."/>
            <person name="Locascio P."/>
            <person name="Lou Y."/>
            <person name="Lucas S."/>
            <person name="Martin F."/>
            <person name="Montanini B."/>
            <person name="Napoli C."/>
            <person name="Nelson D.R."/>
            <person name="Nelson C."/>
            <person name="Nieminen K."/>
            <person name="Nilsson O."/>
            <person name="Pereda V."/>
            <person name="Peter G."/>
            <person name="Philippe R."/>
            <person name="Pilate G."/>
            <person name="Poliakov A."/>
            <person name="Razumovskaya J."/>
            <person name="Richardson P."/>
            <person name="Rinaldi C."/>
            <person name="Ritland K."/>
            <person name="Rouze P."/>
            <person name="Ryaboy D."/>
            <person name="Schmutz J."/>
            <person name="Schrader J."/>
            <person name="Segerman B."/>
            <person name="Shin H."/>
            <person name="Siddiqui A."/>
            <person name="Sterky F."/>
            <person name="Terry A."/>
            <person name="Tsai C.J."/>
            <person name="Uberbacher E."/>
            <person name="Unneberg P."/>
            <person name="Vahala J."/>
            <person name="Wall K."/>
            <person name="Wessler S."/>
            <person name="Yang G."/>
            <person name="Yin T."/>
            <person name="Douglas C."/>
            <person name="Marra M."/>
            <person name="Sandberg G."/>
            <person name="Van de Peer Y."/>
            <person name="Rokhsar D."/>
        </authorList>
    </citation>
    <scope>NUCLEOTIDE SEQUENCE [LARGE SCALE GENOMIC DNA]</scope>
    <source>
        <strain evidence="11">cv. Nisqually</strain>
    </source>
</reference>
<comment type="cofactor">
    <cofactor evidence="1">
        <name>FAD</name>
        <dbReference type="ChEBI" id="CHEBI:57692"/>
    </cofactor>
</comment>
<evidence type="ECO:0000256" key="1">
    <source>
        <dbReference type="ARBA" id="ARBA00001974"/>
    </source>
</evidence>
<dbReference type="AlphaFoldDB" id="A0A2K2CE13"/>
<keyword evidence="3" id="KW-0285">Flavoprotein</keyword>
<feature type="domain" description="FAD-binding PCMH-type" evidence="9">
    <location>
        <begin position="72"/>
        <end position="246"/>
    </location>
</feature>
<dbReference type="Gene3D" id="3.30.465.10">
    <property type="match status" value="1"/>
</dbReference>
<dbReference type="GO" id="GO:0016491">
    <property type="term" value="F:oxidoreductase activity"/>
    <property type="evidence" value="ECO:0007669"/>
    <property type="project" value="InterPro"/>
</dbReference>
<dbReference type="GO" id="GO:0071949">
    <property type="term" value="F:FAD binding"/>
    <property type="evidence" value="ECO:0007669"/>
    <property type="project" value="InterPro"/>
</dbReference>
<dbReference type="Gene3D" id="3.40.462.20">
    <property type="match status" value="1"/>
</dbReference>
<feature type="chain" id="PRO_5014340355" description="FAD-binding PCMH-type domain-containing protein" evidence="8">
    <location>
        <begin position="26"/>
        <end position="531"/>
    </location>
</feature>
<dbReference type="InterPro" id="IPR006094">
    <property type="entry name" value="Oxid_FAD_bind_N"/>
</dbReference>
<dbReference type="InterPro" id="IPR036318">
    <property type="entry name" value="FAD-bd_PCMH-like_sf"/>
</dbReference>
<dbReference type="FunFam" id="3.30.43.10:FF:000004">
    <property type="entry name" value="Berberine bridge enzyme-like 15"/>
    <property type="match status" value="1"/>
</dbReference>
<keyword evidence="6" id="KW-1015">Disulfide bond</keyword>
<dbReference type="InterPro" id="IPR012951">
    <property type="entry name" value="BBE"/>
</dbReference>
<dbReference type="EMBL" id="CM009290">
    <property type="protein sequence ID" value="PNT60266.1"/>
    <property type="molecule type" value="Genomic_DNA"/>
</dbReference>
<dbReference type="InterPro" id="IPR016167">
    <property type="entry name" value="FAD-bd_PCMH_sub1"/>
</dbReference>
<evidence type="ECO:0000256" key="3">
    <source>
        <dbReference type="ARBA" id="ARBA00022630"/>
    </source>
</evidence>
<evidence type="ECO:0000256" key="5">
    <source>
        <dbReference type="ARBA" id="ARBA00022827"/>
    </source>
</evidence>
<evidence type="ECO:0000313" key="10">
    <source>
        <dbReference type="EMBL" id="PNT60266.1"/>
    </source>
</evidence>
<keyword evidence="4 8" id="KW-0732">Signal</keyword>
<feature type="signal peptide" evidence="8">
    <location>
        <begin position="1"/>
        <end position="25"/>
    </location>
</feature>
<protein>
    <recommendedName>
        <fullName evidence="9">FAD-binding PCMH-type domain-containing protein</fullName>
    </recommendedName>
</protein>
<dbReference type="FunCoup" id="A0A2K2CE13">
    <property type="interactions" value="74"/>
</dbReference>
<dbReference type="GO" id="GO:1901696">
    <property type="term" value="P:cannabinoid biosynthetic process"/>
    <property type="evidence" value="ECO:0007669"/>
    <property type="project" value="UniProtKB-ARBA"/>
</dbReference>
<keyword evidence="5" id="KW-0274">FAD</keyword>
<dbReference type="STRING" id="3694.A0A2K2CE13"/>
<dbReference type="PROSITE" id="PS51387">
    <property type="entry name" value="FAD_PCMH"/>
    <property type="match status" value="1"/>
</dbReference>
<evidence type="ECO:0000256" key="7">
    <source>
        <dbReference type="ARBA" id="ARBA00023180"/>
    </source>
</evidence>
<dbReference type="SUPFAM" id="SSF56176">
    <property type="entry name" value="FAD-binding/transporter-associated domain-like"/>
    <property type="match status" value="1"/>
</dbReference>
<proteinExistence type="inferred from homology"/>
<evidence type="ECO:0000256" key="2">
    <source>
        <dbReference type="ARBA" id="ARBA00005466"/>
    </source>
</evidence>
<keyword evidence="7" id="KW-0325">Glycoprotein</keyword>
<dbReference type="InterPro" id="IPR016166">
    <property type="entry name" value="FAD-bd_PCMH"/>
</dbReference>
<evidence type="ECO:0000256" key="8">
    <source>
        <dbReference type="SAM" id="SignalP"/>
    </source>
</evidence>
<gene>
    <name evidence="10" type="ORF">POPTR_001G462000</name>
</gene>
<evidence type="ECO:0000313" key="11">
    <source>
        <dbReference type="Proteomes" id="UP000006729"/>
    </source>
</evidence>
<dbReference type="InterPro" id="IPR016169">
    <property type="entry name" value="FAD-bd_PCMH_sub2"/>
</dbReference>
<dbReference type="Gramene" id="Potri.001G462000.1.v4.1">
    <property type="protein sequence ID" value="Potri.001G462000.1.v4.1"/>
    <property type="gene ID" value="Potri.001G462000.v4.1"/>
</dbReference>